<protein>
    <submittedName>
        <fullName evidence="1">Dihydropteroate synthase</fullName>
        <ecNumber evidence="1">2.5.1.15</ecNumber>
    </submittedName>
</protein>
<reference evidence="1" key="1">
    <citation type="submission" date="2018-09" db="EMBL/GenBank/DDBJ databases">
        <title>A genomic encyclopedia of anaerobic methanotrophic archaea.</title>
        <authorList>
            <person name="Skennerton C.T."/>
            <person name="Chadwick G.L."/>
            <person name="Laso-Perez R."/>
            <person name="Leu A.O."/>
            <person name="Speth D.R."/>
            <person name="Yu H."/>
            <person name="Morgan-Lang C."/>
            <person name="Hatzenpichler R."/>
            <person name="Goudeau D."/>
            <person name="Malmstrom R."/>
            <person name="Woyke T."/>
            <person name="Hallam S."/>
            <person name="Tyson G.W."/>
            <person name="Wegener G."/>
            <person name="Boetius A."/>
            <person name="Orphan V.J."/>
        </authorList>
    </citation>
    <scope>NUCLEOTIDE SEQUENCE</scope>
    <source>
        <strain evidence="1">CONS3730D10UFb2</strain>
    </source>
</reference>
<sequence>MNLFKDSVIKQENIVAYAEKMVAEGAVFLDVGGRSTWPLGDKISKEEERKRLVPSLELLLNNIDVPISVDTQYADLAKDALEMGAHIINDVSGLTNDPLMAEVIGEYQCPVVVMASNKVPGDPIGMNKVLKSLINIIQKAGKNDIASDKIIIDPAIGRWIPQKIPEYDFATIRKLECLKVLGKPILVAISRKSFIGEVVDKPPAGRLVGSLAATAIAVYNGAHIIRTHDVTDTVDAIKVAESIKNTTAY</sequence>
<dbReference type="EMBL" id="QYBA01000136">
    <property type="protein sequence ID" value="TKY91739.1"/>
    <property type="molecule type" value="Genomic_DNA"/>
</dbReference>
<dbReference type="EC" id="2.5.1.15" evidence="1"/>
<dbReference type="Proteomes" id="UP000315423">
    <property type="component" value="Unassembled WGS sequence"/>
</dbReference>
<proteinExistence type="predicted"/>
<accession>A0AC61SAM7</accession>
<name>A0AC61SAM7_9EURY</name>
<gene>
    <name evidence="1" type="primary">folP</name>
    <name evidence="1" type="ORF">C5S46_04235</name>
</gene>
<organism evidence="1 2">
    <name type="scientific">Candidatus Methanomarinus sp</name>
    <dbReference type="NCBI Taxonomy" id="3386244"/>
    <lineage>
        <taxon>Archaea</taxon>
        <taxon>Methanobacteriati</taxon>
        <taxon>Methanobacteriota</taxon>
        <taxon>Stenosarchaea group</taxon>
        <taxon>Methanomicrobia</taxon>
        <taxon>Methanosarcinales</taxon>
        <taxon>ANME-2 cluster</taxon>
        <taxon>Candidatus Methanocomedenaceae</taxon>
        <taxon>Candidatus Methanomarinus</taxon>
    </lineage>
</organism>
<evidence type="ECO:0000313" key="1">
    <source>
        <dbReference type="EMBL" id="TKY91739.1"/>
    </source>
</evidence>
<keyword evidence="1" id="KW-0808">Transferase</keyword>
<comment type="caution">
    <text evidence="1">The sequence shown here is derived from an EMBL/GenBank/DDBJ whole genome shotgun (WGS) entry which is preliminary data.</text>
</comment>
<evidence type="ECO:0000313" key="2">
    <source>
        <dbReference type="Proteomes" id="UP000315423"/>
    </source>
</evidence>